<protein>
    <submittedName>
        <fullName evidence="8">2Fe-2S iron-sulfur cluster-binding protein</fullName>
    </submittedName>
</protein>
<dbReference type="InterPro" id="IPR036884">
    <property type="entry name" value="2Fe-2S-bd_dom_sf"/>
</dbReference>
<dbReference type="RefSeq" id="WP_261494720.1">
    <property type="nucleotide sequence ID" value="NZ_JAOCQF010000001.1"/>
</dbReference>
<evidence type="ECO:0000256" key="6">
    <source>
        <dbReference type="SAM" id="MobiDB-lite"/>
    </source>
</evidence>
<dbReference type="InterPro" id="IPR001041">
    <property type="entry name" value="2Fe-2S_ferredoxin-type"/>
</dbReference>
<dbReference type="PROSITE" id="PS51085">
    <property type="entry name" value="2FE2S_FER_2"/>
    <property type="match status" value="1"/>
</dbReference>
<evidence type="ECO:0000256" key="4">
    <source>
        <dbReference type="ARBA" id="ARBA00023004"/>
    </source>
</evidence>
<keyword evidence="1" id="KW-0001">2Fe-2S</keyword>
<dbReference type="PROSITE" id="PS00197">
    <property type="entry name" value="2FE2S_FER_1"/>
    <property type="match status" value="1"/>
</dbReference>
<evidence type="ECO:0000313" key="9">
    <source>
        <dbReference type="Proteomes" id="UP001205601"/>
    </source>
</evidence>
<feature type="compositionally biased region" description="Basic and acidic residues" evidence="6">
    <location>
        <begin position="154"/>
        <end position="163"/>
    </location>
</feature>
<dbReference type="Gene3D" id="1.10.150.120">
    <property type="entry name" value="[2Fe-2S]-binding domain"/>
    <property type="match status" value="1"/>
</dbReference>
<keyword evidence="3" id="KW-0560">Oxidoreductase</keyword>
<accession>A0ABT2NK42</accession>
<dbReference type="Proteomes" id="UP001205601">
    <property type="component" value="Unassembled WGS sequence"/>
</dbReference>
<dbReference type="InterPro" id="IPR051452">
    <property type="entry name" value="Diverse_Oxidoreductases"/>
</dbReference>
<evidence type="ECO:0000259" key="7">
    <source>
        <dbReference type="PROSITE" id="PS51085"/>
    </source>
</evidence>
<dbReference type="Pfam" id="PF01799">
    <property type="entry name" value="Fer2_2"/>
    <property type="match status" value="1"/>
</dbReference>
<name>A0ABT2NK42_9RHOB</name>
<evidence type="ECO:0000256" key="3">
    <source>
        <dbReference type="ARBA" id="ARBA00023002"/>
    </source>
</evidence>
<dbReference type="InterPro" id="IPR012675">
    <property type="entry name" value="Beta-grasp_dom_sf"/>
</dbReference>
<dbReference type="SUPFAM" id="SSF55961">
    <property type="entry name" value="Bet v1-like"/>
    <property type="match status" value="1"/>
</dbReference>
<dbReference type="CDD" id="cd00207">
    <property type="entry name" value="fer2"/>
    <property type="match status" value="1"/>
</dbReference>
<keyword evidence="9" id="KW-1185">Reference proteome</keyword>
<feature type="domain" description="2Fe-2S ferredoxin-type" evidence="7">
    <location>
        <begin position="3"/>
        <end position="79"/>
    </location>
</feature>
<dbReference type="InterPro" id="IPR006058">
    <property type="entry name" value="2Fe2S_fd_BS"/>
</dbReference>
<dbReference type="Gene3D" id="3.10.20.30">
    <property type="match status" value="1"/>
</dbReference>
<dbReference type="InterPro" id="IPR036010">
    <property type="entry name" value="2Fe-2S_ferredoxin-like_sf"/>
</dbReference>
<dbReference type="EMBL" id="JAOCQF010000001">
    <property type="protein sequence ID" value="MCT8329298.1"/>
    <property type="molecule type" value="Genomic_DNA"/>
</dbReference>
<evidence type="ECO:0000256" key="2">
    <source>
        <dbReference type="ARBA" id="ARBA00022723"/>
    </source>
</evidence>
<comment type="caution">
    <text evidence="8">The sequence shown here is derived from an EMBL/GenBank/DDBJ whole genome shotgun (WGS) entry which is preliminary data.</text>
</comment>
<dbReference type="PANTHER" id="PTHR44379">
    <property type="entry name" value="OXIDOREDUCTASE WITH IRON-SULFUR SUBUNIT"/>
    <property type="match status" value="1"/>
</dbReference>
<proteinExistence type="predicted"/>
<keyword evidence="4" id="KW-0408">Iron</keyword>
<evidence type="ECO:0000256" key="5">
    <source>
        <dbReference type="ARBA" id="ARBA00023014"/>
    </source>
</evidence>
<organism evidence="8 9">
    <name type="scientific">Albidovulum sediminis</name>
    <dbReference type="NCBI Taxonomy" id="3066345"/>
    <lineage>
        <taxon>Bacteria</taxon>
        <taxon>Pseudomonadati</taxon>
        <taxon>Pseudomonadota</taxon>
        <taxon>Alphaproteobacteria</taxon>
        <taxon>Rhodobacterales</taxon>
        <taxon>Paracoccaceae</taxon>
        <taxon>Albidovulum</taxon>
    </lineage>
</organism>
<evidence type="ECO:0000313" key="8">
    <source>
        <dbReference type="EMBL" id="MCT8329298.1"/>
    </source>
</evidence>
<dbReference type="Pfam" id="PF06240">
    <property type="entry name" value="COXG"/>
    <property type="match status" value="1"/>
</dbReference>
<dbReference type="Gene3D" id="3.30.530.20">
    <property type="match status" value="1"/>
</dbReference>
<evidence type="ECO:0000256" key="1">
    <source>
        <dbReference type="ARBA" id="ARBA00022714"/>
    </source>
</evidence>
<dbReference type="InterPro" id="IPR023393">
    <property type="entry name" value="START-like_dom_sf"/>
</dbReference>
<gene>
    <name evidence="8" type="ORF">N5I32_07215</name>
</gene>
<keyword evidence="5" id="KW-0411">Iron-sulfur</keyword>
<reference evidence="9" key="1">
    <citation type="submission" date="2023-07" db="EMBL/GenBank/DDBJ databases">
        <title>Defluviimonas sediminis sp. nov., isolated from mangrove sediment.</title>
        <authorList>
            <person name="Liu L."/>
            <person name="Li J."/>
            <person name="Huang Y."/>
            <person name="Pan J."/>
            <person name="Li M."/>
        </authorList>
    </citation>
    <scope>NUCLEOTIDE SEQUENCE [LARGE SCALE GENOMIC DNA]</scope>
    <source>
        <strain evidence="9">FT324</strain>
    </source>
</reference>
<dbReference type="PANTHER" id="PTHR44379:SF8">
    <property type="entry name" value="XANTHINE DEHYDROGENASE IRON-SULFUR-BINDING SUBUNIT XDHC-RELATED"/>
    <property type="match status" value="1"/>
</dbReference>
<dbReference type="InterPro" id="IPR010419">
    <property type="entry name" value="CO_DH_gsu"/>
</dbReference>
<sequence>MSDTIRLTVNGEDCTATVPPRAQLAEVLRDHLDLTGTHLACEQGVCGACTVMMNGKPVRSCITYAHACDGAVIETIEGHRGDPVMDRLRDAFSRHHALQCGFCTPGMLATARDIVARFDDPDEATIRHELSGNLCRCTGYVGIVAAIRDVAGQRRTEGGRAERPAPAIPARSRSFTRFDPLPPEATPAPAAAAARVSDEGGATVVRRDFTLNHPPETVWALFRDPRSVAPCIPGATLESVDGDRFQGSVEIRFGPIRARFGGHGTFRNDDTTREGAISGQGDDKLGKSRVRGDLGYAIAPGTDAATSQVRVELRFGIEGMLAQFNRPELVAGFVDYILAQFAANCDAVLAGGAAAPARRLSVFAMLWAVLKARLKGR</sequence>
<feature type="region of interest" description="Disordered" evidence="6">
    <location>
        <begin position="154"/>
        <end position="177"/>
    </location>
</feature>
<dbReference type="Pfam" id="PF00111">
    <property type="entry name" value="Fer2"/>
    <property type="match status" value="1"/>
</dbReference>
<dbReference type="SUPFAM" id="SSF54292">
    <property type="entry name" value="2Fe-2S ferredoxin-like"/>
    <property type="match status" value="1"/>
</dbReference>
<dbReference type="SUPFAM" id="SSF47741">
    <property type="entry name" value="CO dehydrogenase ISP C-domain like"/>
    <property type="match status" value="1"/>
</dbReference>
<feature type="region of interest" description="Disordered" evidence="6">
    <location>
        <begin position="264"/>
        <end position="283"/>
    </location>
</feature>
<feature type="compositionally biased region" description="Low complexity" evidence="6">
    <location>
        <begin position="164"/>
        <end position="173"/>
    </location>
</feature>
<dbReference type="InterPro" id="IPR002888">
    <property type="entry name" value="2Fe-2S-bd"/>
</dbReference>
<keyword evidence="2" id="KW-0479">Metal-binding</keyword>